<keyword evidence="3" id="KW-1185">Reference proteome</keyword>
<keyword evidence="1" id="KW-0812">Transmembrane</keyword>
<evidence type="ECO:0000256" key="1">
    <source>
        <dbReference type="SAM" id="Phobius"/>
    </source>
</evidence>
<feature type="transmembrane region" description="Helical" evidence="1">
    <location>
        <begin position="30"/>
        <end position="47"/>
    </location>
</feature>
<evidence type="ECO:0000313" key="3">
    <source>
        <dbReference type="Proteomes" id="UP001208689"/>
    </source>
</evidence>
<keyword evidence="1" id="KW-0472">Membrane</keyword>
<feature type="transmembrane region" description="Helical" evidence="1">
    <location>
        <begin position="53"/>
        <end position="70"/>
    </location>
</feature>
<evidence type="ECO:0000313" key="2">
    <source>
        <dbReference type="EMBL" id="UYP44421.1"/>
    </source>
</evidence>
<dbReference type="EMBL" id="CP104013">
    <property type="protein sequence ID" value="UYP44421.1"/>
    <property type="molecule type" value="Genomic_DNA"/>
</dbReference>
<name>A0ABY6HLY7_9ARCH</name>
<reference evidence="2" key="1">
    <citation type="submission" date="2022-09" db="EMBL/GenBank/DDBJ databases">
        <title>Actin cytoskeleton and complex cell architecture in an #Asgard archaeon.</title>
        <authorList>
            <person name="Ponce Toledo R.I."/>
            <person name="Schleper C."/>
            <person name="Rodrigues Oliveira T."/>
            <person name="Wollweber F."/>
            <person name="Xu J."/>
            <person name="Rittmann S."/>
            <person name="Klingl A."/>
            <person name="Pilhofer M."/>
        </authorList>
    </citation>
    <scope>NUCLEOTIDE SEQUENCE</scope>
    <source>
        <strain evidence="2">B-35</strain>
    </source>
</reference>
<proteinExistence type="predicted"/>
<dbReference type="Proteomes" id="UP001208689">
    <property type="component" value="Chromosome"/>
</dbReference>
<organism evidence="2 3">
    <name type="scientific">Candidatus Lokiarchaeum ossiferum</name>
    <dbReference type="NCBI Taxonomy" id="2951803"/>
    <lineage>
        <taxon>Archaea</taxon>
        <taxon>Promethearchaeati</taxon>
        <taxon>Promethearchaeota</taxon>
        <taxon>Promethearchaeia</taxon>
        <taxon>Promethearchaeales</taxon>
        <taxon>Promethearchaeaceae</taxon>
        <taxon>Candidatus Lokiarchaeum</taxon>
    </lineage>
</organism>
<protein>
    <submittedName>
        <fullName evidence="2">Uncharacterized protein</fullName>
    </submittedName>
</protein>
<accession>A0ABY6HLY7</accession>
<gene>
    <name evidence="2" type="ORF">NEF87_000706</name>
</gene>
<keyword evidence="1" id="KW-1133">Transmembrane helix</keyword>
<sequence>MEGAKLDQDLVDSHEEGNTMIPDAALEKKIFLYGFGITILLWGYILIVRGSAMYFILPTIALTLILIFLYSRYVKRKNRMAWLETTFQEFKQNTLHHNDQN</sequence>